<accession>A0ABS2GP64</accession>
<dbReference type="InterPro" id="IPR040198">
    <property type="entry name" value="Fido_containing"/>
</dbReference>
<sequence>MDAGLFANMLSDKNIIDLKKLGYKYPQADLKEFVSLLEKGFYKPLPLKDFDGGALVYLESVAQVHLSAAKVLLTPQNSSQLYGRKAMEDEILSTFTIEQIDTSRDSVRRILSGYAPANESENRIYGMKKGLEFIADPQHKITEENIHQLYELTIGAFLPEEDRLLPGHKYRHDTVYIVGDKVEHTGLPWKMLPEYMGNLVEFINQESTMNDLLKAALIHFYIAYLHPWFDGNGRMARLLHLWYLVQQHYSSALFVPLSEYVEKSRRGYYNAYTLTEQNARISGVMDVTPFLVYFIENVYHKLVHALPAANTAEDFQKVLEQGTVTEKEQALWQFVLTAYGDSEFSTKQLEKDFENAAYATIRGFVLKFEKLGLLRSVKYGNRVKYQIAK</sequence>
<dbReference type="PANTHER" id="PTHR13504">
    <property type="entry name" value="FIDO DOMAIN-CONTAINING PROTEIN DDB_G0283145"/>
    <property type="match status" value="1"/>
</dbReference>
<organism evidence="2 3">
    <name type="scientific">Hydrogenoanaerobacterium saccharovorans</name>
    <dbReference type="NCBI Taxonomy" id="474960"/>
    <lineage>
        <taxon>Bacteria</taxon>
        <taxon>Bacillati</taxon>
        <taxon>Bacillota</taxon>
        <taxon>Clostridia</taxon>
        <taxon>Eubacteriales</taxon>
        <taxon>Oscillospiraceae</taxon>
        <taxon>Hydrogenoanaerobacterium</taxon>
    </lineage>
</organism>
<dbReference type="EMBL" id="JACSNR010000006">
    <property type="protein sequence ID" value="MBM6923396.1"/>
    <property type="molecule type" value="Genomic_DNA"/>
</dbReference>
<gene>
    <name evidence="2" type="ORF">H9X81_06800</name>
</gene>
<dbReference type="PROSITE" id="PS51459">
    <property type="entry name" value="FIDO"/>
    <property type="match status" value="1"/>
</dbReference>
<feature type="domain" description="Fido" evidence="1">
    <location>
        <begin position="141"/>
        <end position="296"/>
    </location>
</feature>
<dbReference type="InterPro" id="IPR003812">
    <property type="entry name" value="Fido"/>
</dbReference>
<keyword evidence="3" id="KW-1185">Reference proteome</keyword>
<evidence type="ECO:0000313" key="2">
    <source>
        <dbReference type="EMBL" id="MBM6923396.1"/>
    </source>
</evidence>
<protein>
    <submittedName>
        <fullName evidence="2">Fic family protein</fullName>
    </submittedName>
</protein>
<reference evidence="2 3" key="1">
    <citation type="journal article" date="2021" name="Sci. Rep.">
        <title>The distribution of antibiotic resistance genes in chicken gut microbiota commensals.</title>
        <authorList>
            <person name="Juricova H."/>
            <person name="Matiasovicova J."/>
            <person name="Kubasova T."/>
            <person name="Cejkova D."/>
            <person name="Rychlik I."/>
        </authorList>
    </citation>
    <scope>NUCLEOTIDE SEQUENCE [LARGE SCALE GENOMIC DNA]</scope>
    <source>
        <strain evidence="2 3">An564</strain>
    </source>
</reference>
<evidence type="ECO:0000313" key="3">
    <source>
        <dbReference type="Proteomes" id="UP000724149"/>
    </source>
</evidence>
<dbReference type="SUPFAM" id="SSF140931">
    <property type="entry name" value="Fic-like"/>
    <property type="match status" value="1"/>
</dbReference>
<name>A0ABS2GP64_9FIRM</name>
<dbReference type="RefSeq" id="WP_204720965.1">
    <property type="nucleotide sequence ID" value="NZ_JACSNR010000006.1"/>
</dbReference>
<evidence type="ECO:0000259" key="1">
    <source>
        <dbReference type="PROSITE" id="PS51459"/>
    </source>
</evidence>
<dbReference type="Proteomes" id="UP000724149">
    <property type="component" value="Unassembled WGS sequence"/>
</dbReference>
<dbReference type="Pfam" id="PF02661">
    <property type="entry name" value="Fic"/>
    <property type="match status" value="1"/>
</dbReference>
<dbReference type="InterPro" id="IPR036597">
    <property type="entry name" value="Fido-like_dom_sf"/>
</dbReference>
<dbReference type="PANTHER" id="PTHR13504:SF38">
    <property type="entry name" value="FIDO DOMAIN-CONTAINING PROTEIN"/>
    <property type="match status" value="1"/>
</dbReference>
<proteinExistence type="predicted"/>
<comment type="caution">
    <text evidence="2">The sequence shown here is derived from an EMBL/GenBank/DDBJ whole genome shotgun (WGS) entry which is preliminary data.</text>
</comment>
<dbReference type="Gene3D" id="1.10.3290.10">
    <property type="entry name" value="Fido-like domain"/>
    <property type="match status" value="1"/>
</dbReference>